<dbReference type="GO" id="GO:0005737">
    <property type="term" value="C:cytoplasm"/>
    <property type="evidence" value="ECO:0007669"/>
    <property type="project" value="UniProtKB-ARBA"/>
</dbReference>
<organism evidence="5 6">
    <name type="scientific">Ramlibacter monticola</name>
    <dbReference type="NCBI Taxonomy" id="1926872"/>
    <lineage>
        <taxon>Bacteria</taxon>
        <taxon>Pseudomonadati</taxon>
        <taxon>Pseudomonadota</taxon>
        <taxon>Betaproteobacteria</taxon>
        <taxon>Burkholderiales</taxon>
        <taxon>Comamonadaceae</taxon>
        <taxon>Ramlibacter</taxon>
    </lineage>
</organism>
<dbReference type="RefSeq" id="WP_201674884.1">
    <property type="nucleotide sequence ID" value="NZ_JAEQNE010000003.1"/>
</dbReference>
<keyword evidence="3" id="KW-0456">Lyase</keyword>
<dbReference type="PANTHER" id="PTHR30502">
    <property type="entry name" value="2-KETO-3-DEOXY-L-RHAMNONATE ALDOLASE"/>
    <property type="match status" value="1"/>
</dbReference>
<evidence type="ECO:0000256" key="2">
    <source>
        <dbReference type="ARBA" id="ARBA00022723"/>
    </source>
</evidence>
<dbReference type="Pfam" id="PF03328">
    <property type="entry name" value="HpcH_HpaI"/>
    <property type="match status" value="1"/>
</dbReference>
<gene>
    <name evidence="5" type="ORF">JJ685_13995</name>
</gene>
<dbReference type="GO" id="GO:0046872">
    <property type="term" value="F:metal ion binding"/>
    <property type="evidence" value="ECO:0007669"/>
    <property type="project" value="UniProtKB-KW"/>
</dbReference>
<reference evidence="5 6" key="1">
    <citation type="journal article" date="2017" name="Int. J. Syst. Evol. Microbiol.">
        <title>Ramlibacter monticola sp. nov., isolated from forest soil.</title>
        <authorList>
            <person name="Chaudhary D.K."/>
            <person name="Kim J."/>
        </authorList>
    </citation>
    <scope>NUCLEOTIDE SEQUENCE [LARGE SCALE GENOMIC DNA]</scope>
    <source>
        <strain evidence="5 6">KACC 19175</strain>
    </source>
</reference>
<dbReference type="InterPro" id="IPR040442">
    <property type="entry name" value="Pyrv_kinase-like_dom_sf"/>
</dbReference>
<dbReference type="PANTHER" id="PTHR30502:SF0">
    <property type="entry name" value="PHOSPHOENOLPYRUVATE CARBOXYLASE FAMILY PROTEIN"/>
    <property type="match status" value="1"/>
</dbReference>
<dbReference type="EMBL" id="JAEQNE010000003">
    <property type="protein sequence ID" value="MBL0392246.1"/>
    <property type="molecule type" value="Genomic_DNA"/>
</dbReference>
<evidence type="ECO:0000256" key="3">
    <source>
        <dbReference type="ARBA" id="ARBA00023239"/>
    </source>
</evidence>
<dbReference type="SUPFAM" id="SSF51621">
    <property type="entry name" value="Phosphoenolpyruvate/pyruvate domain"/>
    <property type="match status" value="1"/>
</dbReference>
<sequence>MQTPINTFKKALQDKRTQYGLWCSLLGPLNTEICAAAGFDWLLLDSEHTPNDLQNLMIQSQIIAAYPGVQTVARIPMGHGYVGQALIKQYLDLGIQTLLVPMVDNADQARALVRCMRYPPDGIRGMAATRASGWGRNANYAKEANREVCLLVQVETQEGVRNVDAIAAVEGIDGVFVGPADLSAAFGHVGDPWHPEMMKMHEDLFARIQKAGKGVGILTLDETLARKHVEMGATFIAVGTDSNLMVKGTSTLAAKFKGAAPVPQSAKPQNY</sequence>
<comment type="caution">
    <text evidence="5">The sequence shown here is derived from an EMBL/GenBank/DDBJ whole genome shotgun (WGS) entry which is preliminary data.</text>
</comment>
<dbReference type="Gene3D" id="3.20.20.60">
    <property type="entry name" value="Phosphoenolpyruvate-binding domains"/>
    <property type="match status" value="1"/>
</dbReference>
<comment type="similarity">
    <text evidence="1">Belongs to the HpcH/HpaI aldolase family.</text>
</comment>
<evidence type="ECO:0000256" key="1">
    <source>
        <dbReference type="ARBA" id="ARBA00005568"/>
    </source>
</evidence>
<dbReference type="FunFam" id="3.20.20.60:FF:000004">
    <property type="entry name" value="5-keto-4-deoxy-D-glucarate aldolase"/>
    <property type="match status" value="1"/>
</dbReference>
<dbReference type="AlphaFoldDB" id="A0A936Z1W0"/>
<protein>
    <submittedName>
        <fullName evidence="5">2-dehydro-3-deoxyglucarate aldolase</fullName>
    </submittedName>
</protein>
<proteinExistence type="inferred from homology"/>
<dbReference type="GO" id="GO:0016832">
    <property type="term" value="F:aldehyde-lyase activity"/>
    <property type="evidence" value="ECO:0007669"/>
    <property type="project" value="TreeGrafter"/>
</dbReference>
<evidence type="ECO:0000259" key="4">
    <source>
        <dbReference type="Pfam" id="PF03328"/>
    </source>
</evidence>
<name>A0A936Z1W0_9BURK</name>
<accession>A0A936Z1W0</accession>
<dbReference type="InterPro" id="IPR005000">
    <property type="entry name" value="Aldolase/citrate-lyase_domain"/>
</dbReference>
<dbReference type="InterPro" id="IPR015813">
    <property type="entry name" value="Pyrv/PenolPyrv_kinase-like_dom"/>
</dbReference>
<keyword evidence="6" id="KW-1185">Reference proteome</keyword>
<dbReference type="InterPro" id="IPR050251">
    <property type="entry name" value="HpcH-HpaI_aldolase"/>
</dbReference>
<evidence type="ECO:0000313" key="5">
    <source>
        <dbReference type="EMBL" id="MBL0392246.1"/>
    </source>
</evidence>
<keyword evidence="2" id="KW-0479">Metal-binding</keyword>
<dbReference type="Proteomes" id="UP000599109">
    <property type="component" value="Unassembled WGS sequence"/>
</dbReference>
<evidence type="ECO:0000313" key="6">
    <source>
        <dbReference type="Proteomes" id="UP000599109"/>
    </source>
</evidence>
<feature type="domain" description="HpcH/HpaI aldolase/citrate lyase" evidence="4">
    <location>
        <begin position="18"/>
        <end position="246"/>
    </location>
</feature>